<evidence type="ECO:0000313" key="2">
    <source>
        <dbReference type="EMBL" id="TKI61677.1"/>
    </source>
</evidence>
<dbReference type="Pfam" id="PF00583">
    <property type="entry name" value="Acetyltransf_1"/>
    <property type="match status" value="1"/>
</dbReference>
<protein>
    <submittedName>
        <fullName evidence="2">GNAT family N-acetyltransferase</fullName>
    </submittedName>
</protein>
<dbReference type="InterPro" id="IPR000182">
    <property type="entry name" value="GNAT_dom"/>
</dbReference>
<keyword evidence="2" id="KW-0808">Transferase</keyword>
<accession>A0A4U2YKG6</accession>
<dbReference type="Gene3D" id="3.40.630.30">
    <property type="match status" value="1"/>
</dbReference>
<dbReference type="CDD" id="cd04301">
    <property type="entry name" value="NAT_SF"/>
    <property type="match status" value="1"/>
</dbReference>
<dbReference type="EMBL" id="SZPY01000003">
    <property type="protein sequence ID" value="TKI61677.1"/>
    <property type="molecule type" value="Genomic_DNA"/>
</dbReference>
<dbReference type="GO" id="GO:0016747">
    <property type="term" value="F:acyltransferase activity, transferring groups other than amino-acyl groups"/>
    <property type="evidence" value="ECO:0007669"/>
    <property type="project" value="InterPro"/>
</dbReference>
<dbReference type="InterPro" id="IPR016181">
    <property type="entry name" value="Acyl_CoA_acyltransferase"/>
</dbReference>
<evidence type="ECO:0000259" key="1">
    <source>
        <dbReference type="PROSITE" id="PS51186"/>
    </source>
</evidence>
<dbReference type="OrthoDB" id="9805924at2"/>
<organism evidence="2 3">
    <name type="scientific">Nocardioides jishulii</name>
    <dbReference type="NCBI Taxonomy" id="2575440"/>
    <lineage>
        <taxon>Bacteria</taxon>
        <taxon>Bacillati</taxon>
        <taxon>Actinomycetota</taxon>
        <taxon>Actinomycetes</taxon>
        <taxon>Propionibacteriales</taxon>
        <taxon>Nocardioidaceae</taxon>
        <taxon>Nocardioides</taxon>
    </lineage>
</organism>
<evidence type="ECO:0000313" key="3">
    <source>
        <dbReference type="Proteomes" id="UP000307808"/>
    </source>
</evidence>
<dbReference type="AlphaFoldDB" id="A0A4U2YKG6"/>
<dbReference type="RefSeq" id="WP_137066684.1">
    <property type="nucleotide sequence ID" value="NZ_CP040748.1"/>
</dbReference>
<dbReference type="Proteomes" id="UP000307808">
    <property type="component" value="Unassembled WGS sequence"/>
</dbReference>
<dbReference type="SUPFAM" id="SSF55729">
    <property type="entry name" value="Acyl-CoA N-acyltransferases (Nat)"/>
    <property type="match status" value="1"/>
</dbReference>
<name>A0A4U2YKG6_9ACTN</name>
<reference evidence="2 3" key="1">
    <citation type="submission" date="2019-04" db="EMBL/GenBank/DDBJ databases">
        <authorList>
            <person name="Dong K."/>
        </authorList>
    </citation>
    <scope>NUCLEOTIDE SEQUENCE [LARGE SCALE GENOMIC DNA]</scope>
    <source>
        <strain evidence="3">dk3543</strain>
    </source>
</reference>
<sequence length="145" mass="15544">MVEVHVRARAAAPMPPAPARDVVAARLAAGWEDDDFWVAQACLGGRPAQVVGYVRFVRPDDHRVGWLDDLYVLPEASGAGVGTALLDVVKAHLGDGFGLWAFTSNRPARRFYAAQGLVEVEALTAEESPTGQAEVRLAWPPNRGG</sequence>
<feature type="domain" description="N-acetyltransferase" evidence="1">
    <location>
        <begin position="1"/>
        <end position="142"/>
    </location>
</feature>
<gene>
    <name evidence="2" type="ORF">FC770_12990</name>
</gene>
<dbReference type="PROSITE" id="PS51186">
    <property type="entry name" value="GNAT"/>
    <property type="match status" value="1"/>
</dbReference>
<keyword evidence="3" id="KW-1185">Reference proteome</keyword>
<proteinExistence type="predicted"/>
<comment type="caution">
    <text evidence="2">The sequence shown here is derived from an EMBL/GenBank/DDBJ whole genome shotgun (WGS) entry which is preliminary data.</text>
</comment>